<protein>
    <recommendedName>
        <fullName evidence="1">HTH cro/C1-type domain-containing protein</fullName>
    </recommendedName>
</protein>
<feature type="domain" description="HTH cro/C1-type" evidence="1">
    <location>
        <begin position="208"/>
        <end position="261"/>
    </location>
</feature>
<evidence type="ECO:0000313" key="2">
    <source>
        <dbReference type="EMBL" id="GGF75326.1"/>
    </source>
</evidence>
<dbReference type="SMART" id="SM00530">
    <property type="entry name" value="HTH_XRE"/>
    <property type="match status" value="1"/>
</dbReference>
<dbReference type="InterPro" id="IPR001387">
    <property type="entry name" value="Cro/C1-type_HTH"/>
</dbReference>
<gene>
    <name evidence="2" type="ORF">GCM10007301_39010</name>
</gene>
<dbReference type="InterPro" id="IPR010982">
    <property type="entry name" value="Lambda_DNA-bd_dom_sf"/>
</dbReference>
<dbReference type="Gene3D" id="1.10.260.40">
    <property type="entry name" value="lambda repressor-like DNA-binding domains"/>
    <property type="match status" value="1"/>
</dbReference>
<dbReference type="Proteomes" id="UP000606044">
    <property type="component" value="Unassembled WGS sequence"/>
</dbReference>
<dbReference type="CDD" id="cd00093">
    <property type="entry name" value="HTH_XRE"/>
    <property type="match status" value="1"/>
</dbReference>
<evidence type="ECO:0000259" key="1">
    <source>
        <dbReference type="PROSITE" id="PS50943"/>
    </source>
</evidence>
<sequence length="272" mass="29858">MTGPEKRHDPSFFLPAGRAGGGGPTILAAELESLLHLARLDALPVLHEIGGLVVIPDTVQHQLTGHAEPEARRLARWIELGLELAADAPVVVETTDYGEAVRIAQLVKPDFYPEGSCESAALWWLMDRISNASKPMWVLSDREKTRSMVVSQRTTNRIEVITTEALLERQTGLHEATAPNEPDEIPSDDFLADMPVDAVARVLRGIRIRNARFRLCMTQQALAEAAGLTRQTIIAVEKRGTMSRHTRAKIEAVLGLDLDLWCGLLPGQRDGA</sequence>
<dbReference type="RefSeq" id="WP_188581686.1">
    <property type="nucleotide sequence ID" value="NZ_BMCT01000006.1"/>
</dbReference>
<reference evidence="2" key="1">
    <citation type="journal article" date="2014" name="Int. J. Syst. Evol. Microbiol.">
        <title>Complete genome sequence of Corynebacterium casei LMG S-19264T (=DSM 44701T), isolated from a smear-ripened cheese.</title>
        <authorList>
            <consortium name="US DOE Joint Genome Institute (JGI-PGF)"/>
            <person name="Walter F."/>
            <person name="Albersmeier A."/>
            <person name="Kalinowski J."/>
            <person name="Ruckert C."/>
        </authorList>
    </citation>
    <scope>NUCLEOTIDE SEQUENCE</scope>
    <source>
        <strain evidence="2">CCM 7897</strain>
    </source>
</reference>
<name>A0A917FH19_9HYPH</name>
<dbReference type="SUPFAM" id="SSF47413">
    <property type="entry name" value="lambda repressor-like DNA-binding domains"/>
    <property type="match status" value="1"/>
</dbReference>
<keyword evidence="3" id="KW-1185">Reference proteome</keyword>
<evidence type="ECO:0000313" key="3">
    <source>
        <dbReference type="Proteomes" id="UP000606044"/>
    </source>
</evidence>
<reference evidence="2" key="2">
    <citation type="submission" date="2020-09" db="EMBL/GenBank/DDBJ databases">
        <authorList>
            <person name="Sun Q."/>
            <person name="Sedlacek I."/>
        </authorList>
    </citation>
    <scope>NUCLEOTIDE SEQUENCE</scope>
    <source>
        <strain evidence="2">CCM 7897</strain>
    </source>
</reference>
<dbReference type="GO" id="GO:0003677">
    <property type="term" value="F:DNA binding"/>
    <property type="evidence" value="ECO:0007669"/>
    <property type="project" value="InterPro"/>
</dbReference>
<proteinExistence type="predicted"/>
<dbReference type="AlphaFoldDB" id="A0A917FH19"/>
<dbReference type="EMBL" id="BMCT01000006">
    <property type="protein sequence ID" value="GGF75326.1"/>
    <property type="molecule type" value="Genomic_DNA"/>
</dbReference>
<comment type="caution">
    <text evidence="2">The sequence shown here is derived from an EMBL/GenBank/DDBJ whole genome shotgun (WGS) entry which is preliminary data.</text>
</comment>
<organism evidence="2 3">
    <name type="scientific">Azorhizobium oxalatiphilum</name>
    <dbReference type="NCBI Taxonomy" id="980631"/>
    <lineage>
        <taxon>Bacteria</taxon>
        <taxon>Pseudomonadati</taxon>
        <taxon>Pseudomonadota</taxon>
        <taxon>Alphaproteobacteria</taxon>
        <taxon>Hyphomicrobiales</taxon>
        <taxon>Xanthobacteraceae</taxon>
        <taxon>Azorhizobium</taxon>
    </lineage>
</organism>
<accession>A0A917FH19</accession>
<dbReference type="PROSITE" id="PS50943">
    <property type="entry name" value="HTH_CROC1"/>
    <property type="match status" value="1"/>
</dbReference>